<dbReference type="PROSITE" id="PS00028">
    <property type="entry name" value="ZINC_FINGER_C2H2_1"/>
    <property type="match status" value="4"/>
</dbReference>
<keyword evidence="3 5" id="KW-0863">Zinc-finger</keyword>
<keyword evidence="1" id="KW-0479">Metal-binding</keyword>
<dbReference type="PANTHER" id="PTHR24379">
    <property type="entry name" value="KRAB AND ZINC FINGER DOMAIN-CONTAINING"/>
    <property type="match status" value="1"/>
</dbReference>
<gene>
    <name evidence="8" type="ORF">g.1934</name>
</gene>
<dbReference type="Pfam" id="PF00096">
    <property type="entry name" value="zf-C2H2"/>
    <property type="match status" value="1"/>
</dbReference>
<evidence type="ECO:0000256" key="2">
    <source>
        <dbReference type="ARBA" id="ARBA00022737"/>
    </source>
</evidence>
<organism evidence="8">
    <name type="scientific">Pectinophora gossypiella</name>
    <name type="common">Cotton pink bollworm</name>
    <name type="synonym">Depressaria gossypiella</name>
    <dbReference type="NCBI Taxonomy" id="13191"/>
    <lineage>
        <taxon>Eukaryota</taxon>
        <taxon>Metazoa</taxon>
        <taxon>Ecdysozoa</taxon>
        <taxon>Arthropoda</taxon>
        <taxon>Hexapoda</taxon>
        <taxon>Insecta</taxon>
        <taxon>Pterygota</taxon>
        <taxon>Neoptera</taxon>
        <taxon>Endopterygota</taxon>
        <taxon>Lepidoptera</taxon>
        <taxon>Glossata</taxon>
        <taxon>Ditrysia</taxon>
        <taxon>Gelechioidea</taxon>
        <taxon>Gelechiidae</taxon>
        <taxon>Apatetrinae</taxon>
        <taxon>Pectinophora</taxon>
    </lineage>
</organism>
<dbReference type="PROSITE" id="PS50157">
    <property type="entry name" value="ZINC_FINGER_C2H2_2"/>
    <property type="match status" value="2"/>
</dbReference>
<feature type="non-terminal residue" evidence="8">
    <location>
        <position position="281"/>
    </location>
</feature>
<keyword evidence="2" id="KW-0677">Repeat</keyword>
<dbReference type="SUPFAM" id="SSF57667">
    <property type="entry name" value="beta-beta-alpha zinc fingers"/>
    <property type="match status" value="1"/>
</dbReference>
<dbReference type="EMBL" id="GDQN01007403">
    <property type="protein sequence ID" value="JAT83651.1"/>
    <property type="molecule type" value="Transcribed_RNA"/>
</dbReference>
<dbReference type="GO" id="GO:0008270">
    <property type="term" value="F:zinc ion binding"/>
    <property type="evidence" value="ECO:0007669"/>
    <property type="project" value="UniProtKB-KW"/>
</dbReference>
<protein>
    <recommendedName>
        <fullName evidence="7">C2H2-type domain-containing protein</fullName>
    </recommendedName>
</protein>
<feature type="region of interest" description="Disordered" evidence="6">
    <location>
        <begin position="20"/>
        <end position="70"/>
    </location>
</feature>
<feature type="domain" description="C2H2-type" evidence="7">
    <location>
        <begin position="258"/>
        <end position="281"/>
    </location>
</feature>
<dbReference type="InterPro" id="IPR013087">
    <property type="entry name" value="Znf_C2H2_type"/>
</dbReference>
<dbReference type="OrthoDB" id="6077919at2759"/>
<name>A0A1E1W9W0_PECGO</name>
<dbReference type="Gene3D" id="3.30.160.60">
    <property type="entry name" value="Classic Zinc Finger"/>
    <property type="match status" value="2"/>
</dbReference>
<evidence type="ECO:0000259" key="7">
    <source>
        <dbReference type="PROSITE" id="PS50157"/>
    </source>
</evidence>
<evidence type="ECO:0000256" key="6">
    <source>
        <dbReference type="SAM" id="MobiDB-lite"/>
    </source>
</evidence>
<evidence type="ECO:0000256" key="1">
    <source>
        <dbReference type="ARBA" id="ARBA00022723"/>
    </source>
</evidence>
<evidence type="ECO:0000256" key="5">
    <source>
        <dbReference type="PROSITE-ProRule" id="PRU00042"/>
    </source>
</evidence>
<dbReference type="SMART" id="SM00355">
    <property type="entry name" value="ZnF_C2H2"/>
    <property type="match status" value="5"/>
</dbReference>
<reference evidence="8" key="1">
    <citation type="submission" date="2015-09" db="EMBL/GenBank/DDBJ databases">
        <title>De novo assembly of Pectinophora gossypiella (Pink Bollworm) gut transcriptome.</title>
        <authorList>
            <person name="Tassone E.E."/>
        </authorList>
    </citation>
    <scope>NUCLEOTIDE SEQUENCE</scope>
</reference>
<proteinExistence type="predicted"/>
<evidence type="ECO:0000256" key="3">
    <source>
        <dbReference type="ARBA" id="ARBA00022771"/>
    </source>
</evidence>
<evidence type="ECO:0000313" key="8">
    <source>
        <dbReference type="EMBL" id="JAT83651.1"/>
    </source>
</evidence>
<dbReference type="PANTHER" id="PTHR24379:SF121">
    <property type="entry name" value="C2H2-TYPE DOMAIN-CONTAINING PROTEIN"/>
    <property type="match status" value="1"/>
</dbReference>
<keyword evidence="4" id="KW-0862">Zinc</keyword>
<feature type="domain" description="C2H2-type" evidence="7">
    <location>
        <begin position="231"/>
        <end position="253"/>
    </location>
</feature>
<feature type="non-terminal residue" evidence="8">
    <location>
        <position position="1"/>
    </location>
</feature>
<feature type="compositionally biased region" description="Basic residues" evidence="6">
    <location>
        <begin position="30"/>
        <end position="41"/>
    </location>
</feature>
<dbReference type="InterPro" id="IPR036236">
    <property type="entry name" value="Znf_C2H2_sf"/>
</dbReference>
<dbReference type="AlphaFoldDB" id="A0A1E1W9W0"/>
<evidence type="ECO:0000256" key="4">
    <source>
        <dbReference type="ARBA" id="ARBA00022833"/>
    </source>
</evidence>
<sequence>FFSVGAPRVTVKREFVSIGPPDLLTEQGKTPRKVTKARQKPSIKADPDFDTAKTTSRKLSAPKGDKGKLTEKAVKVERKSATEESEIEKHRTNIKNVLKYSNASPIRTHSDVGYTCVYCDDHYQDPADLKRHSLDKHDGISFLKNIKSFALLVKLDITGLSCKICNENLDTLEMLFSHLRDVHTKTIYTDIKNQILPFKFDGSVLRCWMCANVFPNFRHFQDHLRKHYRNYICEVCDEGFVNKKALTIHSYTHKTGAFSCEQCSKVFDTIQKKRVHEKRVH</sequence>
<accession>A0A1E1W9W0</accession>